<dbReference type="GO" id="GO:0003677">
    <property type="term" value="F:DNA binding"/>
    <property type="evidence" value="ECO:0007669"/>
    <property type="project" value="InterPro"/>
</dbReference>
<dbReference type="OrthoDB" id="9806870at2"/>
<dbReference type="AlphaFoldDB" id="A0A437LTT5"/>
<gene>
    <name evidence="1" type="ORF">EOD73_07410</name>
</gene>
<evidence type="ECO:0000313" key="2">
    <source>
        <dbReference type="Proteomes" id="UP000288587"/>
    </source>
</evidence>
<dbReference type="Gene3D" id="1.10.720.30">
    <property type="entry name" value="SAP domain"/>
    <property type="match status" value="1"/>
</dbReference>
<comment type="caution">
    <text evidence="1">The sequence shown here is derived from an EMBL/GenBank/DDBJ whole genome shotgun (WGS) entry which is preliminary data.</text>
</comment>
<name>A0A437LTT5_9BURK</name>
<dbReference type="InterPro" id="IPR018668">
    <property type="entry name" value="DNA-binding_VF530-like"/>
</dbReference>
<proteinExistence type="predicted"/>
<reference evidence="1 2" key="1">
    <citation type="submission" date="2019-01" db="EMBL/GenBank/DDBJ databases">
        <authorList>
            <person name="Chen W.-M."/>
        </authorList>
    </citation>
    <scope>NUCLEOTIDE SEQUENCE [LARGE SCALE GENOMIC DNA]</scope>
    <source>
        <strain evidence="1 2">CCP-18</strain>
    </source>
</reference>
<protein>
    <submittedName>
        <fullName evidence="1">DUF2132 domain-containing protein</fullName>
    </submittedName>
</protein>
<dbReference type="RefSeq" id="WP_127682241.1">
    <property type="nucleotide sequence ID" value="NZ_SACM01000001.1"/>
</dbReference>
<accession>A0A437LTT5</accession>
<keyword evidence="2" id="KW-1185">Reference proteome</keyword>
<dbReference type="Pfam" id="PF09905">
    <property type="entry name" value="VF530"/>
    <property type="match status" value="1"/>
</dbReference>
<sequence>MTTPAASKDPLHGLTLARMLEDLVDYYGWDGLAERIALRCFAVDPSINSSLKMLRKTPWARAKVESLYLFTLRESRRQQARD</sequence>
<organism evidence="1 2">
    <name type="scientific">Inhella crocodyli</name>
    <dbReference type="NCBI Taxonomy" id="2499851"/>
    <lineage>
        <taxon>Bacteria</taxon>
        <taxon>Pseudomonadati</taxon>
        <taxon>Pseudomonadota</taxon>
        <taxon>Betaproteobacteria</taxon>
        <taxon>Burkholderiales</taxon>
        <taxon>Sphaerotilaceae</taxon>
        <taxon>Inhella</taxon>
    </lineage>
</organism>
<dbReference type="EMBL" id="SACM01000001">
    <property type="protein sequence ID" value="RVT88787.1"/>
    <property type="molecule type" value="Genomic_DNA"/>
</dbReference>
<evidence type="ECO:0000313" key="1">
    <source>
        <dbReference type="EMBL" id="RVT88787.1"/>
    </source>
</evidence>
<dbReference type="Proteomes" id="UP000288587">
    <property type="component" value="Unassembled WGS sequence"/>
</dbReference>
<dbReference type="InterPro" id="IPR036361">
    <property type="entry name" value="SAP_dom_sf"/>
</dbReference>